<evidence type="ECO:0000313" key="1">
    <source>
        <dbReference type="EMBL" id="RLJ76656.1"/>
    </source>
</evidence>
<dbReference type="EMBL" id="RCCK01000011">
    <property type="protein sequence ID" value="RLJ76656.1"/>
    <property type="molecule type" value="Genomic_DNA"/>
</dbReference>
<dbReference type="AlphaFoldDB" id="A0A497Y3K9"/>
<proteinExistence type="predicted"/>
<dbReference type="OrthoDB" id="9947132at2"/>
<evidence type="ECO:0000313" key="3">
    <source>
        <dbReference type="Proteomes" id="UP000273898"/>
    </source>
</evidence>
<keyword evidence="4" id="KW-1185">Reference proteome</keyword>
<comment type="caution">
    <text evidence="1">The sequence shown here is derived from an EMBL/GenBank/DDBJ whole genome shotgun (WGS) entry which is preliminary data.</text>
</comment>
<dbReference type="RefSeq" id="WP_134380486.1">
    <property type="nucleotide sequence ID" value="NZ_RCCK01000011.1"/>
</dbReference>
<dbReference type="Proteomes" id="UP000273898">
    <property type="component" value="Unassembled WGS sequence"/>
</dbReference>
<name>A0A497Y3K9_9SPHI</name>
<evidence type="ECO:0000313" key="4">
    <source>
        <dbReference type="Proteomes" id="UP000297429"/>
    </source>
</evidence>
<organism evidence="1 3">
    <name type="scientific">Pedobacter alluvionis</name>
    <dbReference type="NCBI Taxonomy" id="475253"/>
    <lineage>
        <taxon>Bacteria</taxon>
        <taxon>Pseudomonadati</taxon>
        <taxon>Bacteroidota</taxon>
        <taxon>Sphingobacteriia</taxon>
        <taxon>Sphingobacteriales</taxon>
        <taxon>Sphingobacteriaceae</taxon>
        <taxon>Pedobacter</taxon>
    </lineage>
</organism>
<evidence type="ECO:0000313" key="2">
    <source>
        <dbReference type="EMBL" id="TFB34067.1"/>
    </source>
</evidence>
<dbReference type="Proteomes" id="UP000297429">
    <property type="component" value="Unassembled WGS sequence"/>
</dbReference>
<dbReference type="EMBL" id="SOPX01000001">
    <property type="protein sequence ID" value="TFB34067.1"/>
    <property type="molecule type" value="Genomic_DNA"/>
</dbReference>
<gene>
    <name evidence="1" type="ORF">BCL90_1699</name>
    <name evidence="2" type="ORF">E3V97_08490</name>
</gene>
<protein>
    <submittedName>
        <fullName evidence="1">Uncharacterized protein</fullName>
    </submittedName>
</protein>
<reference evidence="1 3" key="1">
    <citation type="submission" date="2018-10" db="EMBL/GenBank/DDBJ databases">
        <title>Genomic Encyclopedia of Archaeal and Bacterial Type Strains, Phase II (KMG-II): from individual species to whole genera.</title>
        <authorList>
            <person name="Goeker M."/>
        </authorList>
    </citation>
    <scope>NUCLEOTIDE SEQUENCE [LARGE SCALE GENOMIC DNA]</scope>
    <source>
        <strain evidence="1 3">DSM 19624</strain>
    </source>
</reference>
<reference evidence="2 4" key="2">
    <citation type="submission" date="2019-03" db="EMBL/GenBank/DDBJ databases">
        <authorList>
            <person name="He R.-H."/>
        </authorList>
    </citation>
    <scope>NUCLEOTIDE SEQUENCE [LARGE SCALE GENOMIC DNA]</scope>
    <source>
        <strain evidence="2 4">DSM 19624</strain>
    </source>
</reference>
<sequence length="81" mass="9419">MEKSLNSKFKDFSTTVEMTITLLNDNPSNQSVTIIPYIHLNIKAYIMNSFEEYTLIIGAIAVLVEAVKYVKRNFRSWFEHT</sequence>
<accession>A0A497Y3K9</accession>